<dbReference type="Gene3D" id="2.40.30.170">
    <property type="match status" value="1"/>
</dbReference>
<dbReference type="Gene3D" id="2.40.50.100">
    <property type="match status" value="1"/>
</dbReference>
<evidence type="ECO:0000259" key="6">
    <source>
        <dbReference type="Pfam" id="PF25967"/>
    </source>
</evidence>
<evidence type="ECO:0000256" key="1">
    <source>
        <dbReference type="ARBA" id="ARBA00004196"/>
    </source>
</evidence>
<comment type="similarity">
    <text evidence="2">Belongs to the membrane fusion protein (MFP) (TC 8.A.1) family.</text>
</comment>
<name>A0ABY9R2A5_9BACT</name>
<proteinExistence type="inferred from homology"/>
<feature type="compositionally biased region" description="Low complexity" evidence="3">
    <location>
        <begin position="376"/>
        <end position="387"/>
    </location>
</feature>
<feature type="region of interest" description="Disordered" evidence="3">
    <location>
        <begin position="368"/>
        <end position="408"/>
    </location>
</feature>
<dbReference type="EMBL" id="CP133659">
    <property type="protein sequence ID" value="WMW65569.1"/>
    <property type="molecule type" value="Genomic_DNA"/>
</dbReference>
<dbReference type="Pfam" id="PF25917">
    <property type="entry name" value="BSH_RND"/>
    <property type="match status" value="1"/>
</dbReference>
<accession>A0ABY9R2A5</accession>
<evidence type="ECO:0000313" key="7">
    <source>
        <dbReference type="EMBL" id="WMW65569.1"/>
    </source>
</evidence>
<feature type="domain" description="Multidrug resistance protein MdtA-like barrel-sandwich hybrid" evidence="4">
    <location>
        <begin position="69"/>
        <end position="210"/>
    </location>
</feature>
<reference evidence="7" key="1">
    <citation type="submission" date="2023-09" db="EMBL/GenBank/DDBJ databases">
        <authorList>
            <consortium name="CW5 consortium"/>
            <person name="Lu C.-W."/>
        </authorList>
    </citation>
    <scope>NUCLEOTIDE SEQUENCE</scope>
    <source>
        <strain evidence="7">KPS</strain>
    </source>
</reference>
<gene>
    <name evidence="7" type="ORF">KPS_000054</name>
</gene>
<dbReference type="PANTHER" id="PTHR30158:SF24">
    <property type="entry name" value="HLYD FAMILY SECRETION PROTEIN"/>
    <property type="match status" value="1"/>
</dbReference>
<evidence type="ECO:0000259" key="5">
    <source>
        <dbReference type="Pfam" id="PF25944"/>
    </source>
</evidence>
<dbReference type="InterPro" id="IPR058627">
    <property type="entry name" value="MdtA-like_C"/>
</dbReference>
<evidence type="ECO:0000259" key="4">
    <source>
        <dbReference type="Pfam" id="PF25917"/>
    </source>
</evidence>
<feature type="domain" description="Multidrug resistance protein MdtA-like beta-barrel" evidence="5">
    <location>
        <begin position="216"/>
        <end position="304"/>
    </location>
</feature>
<dbReference type="RefSeq" id="WP_309541563.1">
    <property type="nucleotide sequence ID" value="NZ_CP133659.1"/>
</dbReference>
<dbReference type="PROSITE" id="PS51257">
    <property type="entry name" value="PROKAR_LIPOPROTEIN"/>
    <property type="match status" value="1"/>
</dbReference>
<comment type="subcellular location">
    <subcellularLocation>
        <location evidence="1">Cell envelope</location>
    </subcellularLocation>
</comment>
<evidence type="ECO:0000256" key="3">
    <source>
        <dbReference type="SAM" id="MobiDB-lite"/>
    </source>
</evidence>
<feature type="domain" description="Multidrug resistance protein MdtA-like C-terminal permuted SH3" evidence="6">
    <location>
        <begin position="309"/>
        <end position="369"/>
    </location>
</feature>
<protein>
    <submittedName>
        <fullName evidence="7">Efflux RND transporter periplasmic adaptor subunit</fullName>
    </submittedName>
</protein>
<dbReference type="PANTHER" id="PTHR30158">
    <property type="entry name" value="ACRA/E-RELATED COMPONENT OF DRUG EFFLUX TRANSPORTER"/>
    <property type="match status" value="1"/>
</dbReference>
<dbReference type="Pfam" id="PF25944">
    <property type="entry name" value="Beta-barrel_RND"/>
    <property type="match status" value="1"/>
</dbReference>
<keyword evidence="8" id="KW-1185">Reference proteome</keyword>
<dbReference type="SUPFAM" id="SSF111369">
    <property type="entry name" value="HlyD-like secretion proteins"/>
    <property type="match status" value="1"/>
</dbReference>
<dbReference type="Gene3D" id="1.10.287.470">
    <property type="entry name" value="Helix hairpin bin"/>
    <property type="match status" value="1"/>
</dbReference>
<dbReference type="NCBIfam" id="TIGR01730">
    <property type="entry name" value="RND_mfp"/>
    <property type="match status" value="1"/>
</dbReference>
<sequence>MTRHPIVFQVLRPAFLVLLSVLALSGLAGCDSRNAFVPPPPPKVTVAPPKVGPVVEYMEFTGTIAPVESVDITARVTGVLRTAQFRDGALVRKGDPLFLIEPEPFQAALQRAEAELEVQRASPDRAETELARSRKLLSEKAGSEADVVRWQQQRDSSKAGISRANAQIETARIDLGYTRIAAPFDGQMTRRLVDPGNVVGPGAVTGLATIVRRDQVHVYFNINERDLLRLMGDKPKNGKSGTPPELPLELALADEDAFPHAGRLEYADPTVDPSTGTLLLRGIFSNSGGRLVPGLYARIRVAMGRRDAALLVPERALGQDQSGSYVMIVNAQNVAEQRPVKLGALHEGYRVVEKGLEAGDRVVVNGMQRARPGSPVDPVAADAAAPGAGPGGKGDGKGDGKPAAKPAG</sequence>
<evidence type="ECO:0000256" key="2">
    <source>
        <dbReference type="ARBA" id="ARBA00009477"/>
    </source>
</evidence>
<dbReference type="InterPro" id="IPR058626">
    <property type="entry name" value="MdtA-like_b-barrel"/>
</dbReference>
<dbReference type="Pfam" id="PF25967">
    <property type="entry name" value="RND-MFP_C"/>
    <property type="match status" value="1"/>
</dbReference>
<dbReference type="Gene3D" id="2.40.420.20">
    <property type="match status" value="1"/>
</dbReference>
<evidence type="ECO:0000313" key="8">
    <source>
        <dbReference type="Proteomes" id="UP001180616"/>
    </source>
</evidence>
<organism evidence="7 8">
    <name type="scientific">Nitratidesulfovibrio liaohensis</name>
    <dbReference type="NCBI Taxonomy" id="2604158"/>
    <lineage>
        <taxon>Bacteria</taxon>
        <taxon>Pseudomonadati</taxon>
        <taxon>Thermodesulfobacteriota</taxon>
        <taxon>Desulfovibrionia</taxon>
        <taxon>Desulfovibrionales</taxon>
        <taxon>Desulfovibrionaceae</taxon>
        <taxon>Nitratidesulfovibrio</taxon>
    </lineage>
</organism>
<dbReference type="InterPro" id="IPR006143">
    <property type="entry name" value="RND_pump_MFP"/>
</dbReference>
<dbReference type="Proteomes" id="UP001180616">
    <property type="component" value="Chromosome"/>
</dbReference>
<dbReference type="InterPro" id="IPR058625">
    <property type="entry name" value="MdtA-like_BSH"/>
</dbReference>